<dbReference type="PANTHER" id="PTHR46086:SF17">
    <property type="entry name" value="ALPHA_BETA-HYDROLASES SUPERFAMILY PROTEIN"/>
    <property type="match status" value="1"/>
</dbReference>
<dbReference type="Gramene" id="OPUNC05G03470.1">
    <property type="protein sequence ID" value="OPUNC05G03470.1"/>
    <property type="gene ID" value="OPUNC05G03470"/>
</dbReference>
<dbReference type="InterPro" id="IPR044819">
    <property type="entry name" value="OBL-like"/>
</dbReference>
<reference evidence="2" key="1">
    <citation type="submission" date="2015-04" db="UniProtKB">
        <authorList>
            <consortium name="EnsemblPlants"/>
        </authorList>
    </citation>
    <scope>IDENTIFICATION</scope>
</reference>
<feature type="domain" description="Fungal lipase-type" evidence="1">
    <location>
        <begin position="250"/>
        <end position="418"/>
    </location>
</feature>
<dbReference type="OMA" id="VRFKLVI"/>
<dbReference type="HOGENOM" id="CLU_032957_2_0_1"/>
<evidence type="ECO:0000313" key="3">
    <source>
        <dbReference type="Proteomes" id="UP000026962"/>
    </source>
</evidence>
<dbReference type="ESTHER" id="orysa-q65xp3">
    <property type="family name" value="Triacylglycerol-lipase-OBL1-like"/>
</dbReference>
<dbReference type="CDD" id="cd00519">
    <property type="entry name" value="Lipase_3"/>
    <property type="match status" value="1"/>
</dbReference>
<name>A0A0E0KYM0_ORYPU</name>
<dbReference type="AlphaFoldDB" id="A0A0E0KYM0"/>
<accession>A0A0E0KYM0</accession>
<organism evidence="2">
    <name type="scientific">Oryza punctata</name>
    <name type="common">Red rice</name>
    <dbReference type="NCBI Taxonomy" id="4537"/>
    <lineage>
        <taxon>Eukaryota</taxon>
        <taxon>Viridiplantae</taxon>
        <taxon>Streptophyta</taxon>
        <taxon>Embryophyta</taxon>
        <taxon>Tracheophyta</taxon>
        <taxon>Spermatophyta</taxon>
        <taxon>Magnoliopsida</taxon>
        <taxon>Liliopsida</taxon>
        <taxon>Poales</taxon>
        <taxon>Poaceae</taxon>
        <taxon>BOP clade</taxon>
        <taxon>Oryzoideae</taxon>
        <taxon>Oryzeae</taxon>
        <taxon>Oryzinae</taxon>
        <taxon>Oryza</taxon>
    </lineage>
</organism>
<protein>
    <recommendedName>
        <fullName evidence="1">Fungal lipase-type domain-containing protein</fullName>
    </recommendedName>
</protein>
<dbReference type="InterPro" id="IPR029058">
    <property type="entry name" value="AB_hydrolase_fold"/>
</dbReference>
<keyword evidence="3" id="KW-1185">Reference proteome</keyword>
<dbReference type="Pfam" id="PF01764">
    <property type="entry name" value="Lipase_3"/>
    <property type="match status" value="1"/>
</dbReference>
<dbReference type="Proteomes" id="UP000026962">
    <property type="component" value="Chromosome 5"/>
</dbReference>
<reference evidence="2" key="2">
    <citation type="submission" date="2018-05" db="EMBL/GenBank/DDBJ databases">
        <title>OpunRS2 (Oryza punctata Reference Sequence Version 2).</title>
        <authorList>
            <person name="Zhang J."/>
            <person name="Kudrna D."/>
            <person name="Lee S."/>
            <person name="Talag J."/>
            <person name="Welchert J."/>
            <person name="Wing R.A."/>
        </authorList>
    </citation>
    <scope>NUCLEOTIDE SEQUENCE [LARGE SCALE GENOMIC DNA]</scope>
</reference>
<proteinExistence type="predicted"/>
<dbReference type="GO" id="GO:0004806">
    <property type="term" value="F:triacylglycerol lipase activity"/>
    <property type="evidence" value="ECO:0007669"/>
    <property type="project" value="InterPro"/>
</dbReference>
<evidence type="ECO:0000313" key="2">
    <source>
        <dbReference type="EnsemblPlants" id="OPUNC05G03470.1"/>
    </source>
</evidence>
<sequence>MVAGAGGGAAAAKKKKKMGEEKLIIRSEKVRFIDILSLLLLRRPITSYHFVEAGDATAAGELGSTPGEWLVALTEIVQKALAAAYYPAKYLGAAVEFFLNFVSLNGGLLGILWNIVRFKLVIPLNREAPNFRSMIAMIDGRTELKPMKPAAAGLDDEDLESGGCAADVPLIRRHYVDGERLLAEQYSISEVTVMAAKIAYENAAYIENVVNNVWKFNFVGFYSCWNKFIGSETTQAFVMTERAKDAAAIVVAFRGTEPFNMQDWSTDVNLSWLGMGAMGHVHVGFLKALGLQEVDGNDAGRAFPRDPPAAASLAGKSFAYYKLRDVLRDQLRRHPNARVVVTGHSLGGALAAAFPALLAFHGEADVVSRLAAVHTYGQPRVGDATFAGFLSSNAATPATVSSLRVVYRYDIVPRVPFDVPPVADFRHGGTCVYYDGWYAGRTLTAGEDAPNKNYFNPRYIVSMYGNAWGDMFKAMFLWAKEGKDYREGAVSIVYRTAGLLFPGLASHSPRDYVNAIRLGRVAPKEA</sequence>
<dbReference type="Gene3D" id="3.40.50.1820">
    <property type="entry name" value="alpha/beta hydrolase"/>
    <property type="match status" value="1"/>
</dbReference>
<dbReference type="eggNOG" id="KOG4569">
    <property type="taxonomic scope" value="Eukaryota"/>
</dbReference>
<dbReference type="PANTHER" id="PTHR46086">
    <property type="entry name" value="ALPHA/BETA-HYDROLASES SUPERFAMILY PROTEIN"/>
    <property type="match status" value="1"/>
</dbReference>
<dbReference type="EnsemblPlants" id="OPUNC05G03470.1">
    <property type="protein sequence ID" value="OPUNC05G03470.1"/>
    <property type="gene ID" value="OPUNC05G03470"/>
</dbReference>
<dbReference type="SUPFAM" id="SSF53474">
    <property type="entry name" value="alpha/beta-Hydrolases"/>
    <property type="match status" value="1"/>
</dbReference>
<evidence type="ECO:0000259" key="1">
    <source>
        <dbReference type="Pfam" id="PF01764"/>
    </source>
</evidence>
<dbReference type="InterPro" id="IPR002921">
    <property type="entry name" value="Fungal_lipase-type"/>
</dbReference>
<dbReference type="GO" id="GO:0006629">
    <property type="term" value="P:lipid metabolic process"/>
    <property type="evidence" value="ECO:0007669"/>
    <property type="project" value="InterPro"/>
</dbReference>